<dbReference type="InterPro" id="IPR002694">
    <property type="entry name" value="Znf_CHC2"/>
</dbReference>
<dbReference type="CDD" id="cd03364">
    <property type="entry name" value="TOPRIM_DnaG_primases"/>
    <property type="match status" value="1"/>
</dbReference>
<dbReference type="STRING" id="583345.Mmol_2063"/>
<gene>
    <name evidence="12" type="primary">dnaG</name>
    <name evidence="16" type="ordered locus">Mmol_2063</name>
</gene>
<comment type="domain">
    <text evidence="12">Contains an N-terminal zinc-binding domain, a central core domain that contains the primase activity, and a C-terminal DnaB-binding domain.</text>
</comment>
<evidence type="ECO:0000256" key="9">
    <source>
        <dbReference type="ARBA" id="ARBA00022842"/>
    </source>
</evidence>
<keyword evidence="4 12" id="KW-0548">Nucleotidyltransferase</keyword>
<evidence type="ECO:0000313" key="16">
    <source>
        <dbReference type="EMBL" id="ACT48965.1"/>
    </source>
</evidence>
<dbReference type="GO" id="GO:0006269">
    <property type="term" value="P:DNA replication, synthesis of primer"/>
    <property type="evidence" value="ECO:0007669"/>
    <property type="project" value="UniProtKB-UniRule"/>
</dbReference>
<dbReference type="InterPro" id="IPR016136">
    <property type="entry name" value="DNA_helicase_N/primase_C"/>
</dbReference>
<dbReference type="GO" id="GO:0003899">
    <property type="term" value="F:DNA-directed RNA polymerase activity"/>
    <property type="evidence" value="ECO:0007669"/>
    <property type="project" value="UniProtKB-UniRule"/>
</dbReference>
<dbReference type="InterPro" id="IPR006295">
    <property type="entry name" value="DNA_primase_DnaG"/>
</dbReference>
<evidence type="ECO:0000313" key="17">
    <source>
        <dbReference type="Proteomes" id="UP000002742"/>
    </source>
</evidence>
<keyword evidence="6 12" id="KW-0479">Metal-binding</keyword>
<evidence type="ECO:0000256" key="11">
    <source>
        <dbReference type="ARBA" id="ARBA00023163"/>
    </source>
</evidence>
<feature type="domain" description="Toprim" evidence="15">
    <location>
        <begin position="268"/>
        <end position="350"/>
    </location>
</feature>
<dbReference type="PROSITE" id="PS50880">
    <property type="entry name" value="TOPRIM"/>
    <property type="match status" value="1"/>
</dbReference>
<dbReference type="Pfam" id="PF01807">
    <property type="entry name" value="Zn_ribbon_DnaG"/>
    <property type="match status" value="1"/>
</dbReference>
<dbReference type="SMART" id="SM00400">
    <property type="entry name" value="ZnF_CHCC"/>
    <property type="match status" value="1"/>
</dbReference>
<dbReference type="Gene3D" id="3.90.980.10">
    <property type="entry name" value="DNA primase, catalytic core, N-terminal domain"/>
    <property type="match status" value="1"/>
</dbReference>
<dbReference type="FunFam" id="3.90.980.10:FF:000001">
    <property type="entry name" value="DNA primase"/>
    <property type="match status" value="1"/>
</dbReference>
<keyword evidence="2 12" id="KW-0639">Primosome</keyword>
<keyword evidence="17" id="KW-1185">Reference proteome</keyword>
<dbReference type="Gene3D" id="3.40.1360.10">
    <property type="match status" value="1"/>
</dbReference>
<dbReference type="FunFam" id="3.90.580.10:FF:000001">
    <property type="entry name" value="DNA primase"/>
    <property type="match status" value="1"/>
</dbReference>
<dbReference type="PANTHER" id="PTHR30313">
    <property type="entry name" value="DNA PRIMASE"/>
    <property type="match status" value="1"/>
</dbReference>
<dbReference type="InterPro" id="IPR037068">
    <property type="entry name" value="DNA_primase_core_N_sf"/>
</dbReference>
<dbReference type="InterPro" id="IPR006171">
    <property type="entry name" value="TOPRIM_dom"/>
</dbReference>
<evidence type="ECO:0000256" key="10">
    <source>
        <dbReference type="ARBA" id="ARBA00023125"/>
    </source>
</evidence>
<dbReference type="Gene3D" id="1.20.50.20">
    <property type="entry name" value="DnaG, RNA polymerase domain, helical bundle"/>
    <property type="match status" value="1"/>
</dbReference>
<evidence type="ECO:0000256" key="7">
    <source>
        <dbReference type="ARBA" id="ARBA00022771"/>
    </source>
</evidence>
<protein>
    <recommendedName>
        <fullName evidence="12 13">DNA primase</fullName>
        <ecNumber evidence="12">2.7.7.101</ecNumber>
    </recommendedName>
</protein>
<dbReference type="eggNOG" id="COG0358">
    <property type="taxonomic scope" value="Bacteria"/>
</dbReference>
<keyword evidence="10 12" id="KW-0238">DNA-binding</keyword>
<dbReference type="GO" id="GO:0000428">
    <property type="term" value="C:DNA-directed RNA polymerase complex"/>
    <property type="evidence" value="ECO:0007669"/>
    <property type="project" value="UniProtKB-KW"/>
</dbReference>
<dbReference type="Gene3D" id="3.90.580.10">
    <property type="entry name" value="Zinc finger, CHC2-type domain"/>
    <property type="match status" value="1"/>
</dbReference>
<dbReference type="SMART" id="SM00493">
    <property type="entry name" value="TOPRIM"/>
    <property type="match status" value="1"/>
</dbReference>
<evidence type="ECO:0000256" key="14">
    <source>
        <dbReference type="PIRSR" id="PIRSR002811-1"/>
    </source>
</evidence>
<evidence type="ECO:0000256" key="8">
    <source>
        <dbReference type="ARBA" id="ARBA00022833"/>
    </source>
</evidence>
<dbReference type="Pfam" id="PF10410">
    <property type="entry name" value="DnaB_bind"/>
    <property type="match status" value="1"/>
</dbReference>
<dbReference type="KEGG" id="mmb:Mmol_2063"/>
<accession>C6WZ17</accession>
<dbReference type="HOGENOM" id="CLU_013501_5_1_4"/>
<comment type="subunit">
    <text evidence="12">Monomer. Interacts with DnaB.</text>
</comment>
<dbReference type="AlphaFoldDB" id="C6WZ17"/>
<evidence type="ECO:0000256" key="4">
    <source>
        <dbReference type="ARBA" id="ARBA00022695"/>
    </source>
</evidence>
<dbReference type="InterPro" id="IPR030846">
    <property type="entry name" value="DnaG_bac"/>
</dbReference>
<dbReference type="Pfam" id="PF08275">
    <property type="entry name" value="DNAG_N"/>
    <property type="match status" value="1"/>
</dbReference>
<dbReference type="Proteomes" id="UP000002742">
    <property type="component" value="Chromosome"/>
</dbReference>
<keyword evidence="11 12" id="KW-0804">Transcription</keyword>
<dbReference type="FunFam" id="3.40.1360.10:FF:000002">
    <property type="entry name" value="DNA primase"/>
    <property type="match status" value="1"/>
</dbReference>
<dbReference type="PANTHER" id="PTHR30313:SF2">
    <property type="entry name" value="DNA PRIMASE"/>
    <property type="match status" value="1"/>
</dbReference>
<dbReference type="GO" id="GO:0003677">
    <property type="term" value="F:DNA binding"/>
    <property type="evidence" value="ECO:0007669"/>
    <property type="project" value="UniProtKB-KW"/>
</dbReference>
<evidence type="ECO:0000256" key="12">
    <source>
        <dbReference type="HAMAP-Rule" id="MF_00974"/>
    </source>
</evidence>
<evidence type="ECO:0000256" key="13">
    <source>
        <dbReference type="PIRNR" id="PIRNR002811"/>
    </source>
</evidence>
<dbReference type="InterPro" id="IPR019475">
    <property type="entry name" value="DNA_primase_DnaB-bd"/>
</dbReference>
<name>C6WZ17_METML</name>
<dbReference type="InterPro" id="IPR013264">
    <property type="entry name" value="DNAG_N"/>
</dbReference>
<keyword evidence="7 12" id="KW-0863">Zinc-finger</keyword>
<evidence type="ECO:0000256" key="3">
    <source>
        <dbReference type="ARBA" id="ARBA00022679"/>
    </source>
</evidence>
<dbReference type="SUPFAM" id="SSF57783">
    <property type="entry name" value="Zinc beta-ribbon"/>
    <property type="match status" value="1"/>
</dbReference>
<reference evidence="16 17" key="2">
    <citation type="journal article" date="2011" name="J. Bacteriol.">
        <title>Genomes of three methylotrophs from a single niche uncover genetic and metabolic divergence of Methylophilaceae.</title>
        <authorList>
            <person name="Lapidus A."/>
            <person name="Clum A."/>
            <person name="Labutti K."/>
            <person name="Kaluzhnaya M.G."/>
            <person name="Lim S."/>
            <person name="Beck D.A."/>
            <person name="Glavina Del Rio T."/>
            <person name="Nolan M."/>
            <person name="Mavromatis K."/>
            <person name="Huntemann M."/>
            <person name="Lucas S."/>
            <person name="Lidstrom M.E."/>
            <person name="Ivanova N."/>
            <person name="Chistoserdova L."/>
        </authorList>
    </citation>
    <scope>NUCLEOTIDE SEQUENCE [LARGE SCALE GENOMIC DNA]</scope>
    <source>
        <strain evidence="17">JLW8 / ATCC BAA-1282 / DSM 17540</strain>
    </source>
</reference>
<comment type="function">
    <text evidence="12 13">RNA polymerase that catalyzes the synthesis of short RNA molecules used as primers for DNA polymerase during DNA replication.</text>
</comment>
<dbReference type="Gene3D" id="1.10.860.10">
    <property type="entry name" value="DNAb Helicase, Chain A"/>
    <property type="match status" value="1"/>
</dbReference>
<evidence type="ECO:0000256" key="1">
    <source>
        <dbReference type="ARBA" id="ARBA00022478"/>
    </source>
</evidence>
<proteinExistence type="inferred from homology"/>
<organism evidence="16 17">
    <name type="scientific">Methylotenera mobilis (strain JLW8 / ATCC BAA-1282 / DSM 17540)</name>
    <dbReference type="NCBI Taxonomy" id="583345"/>
    <lineage>
        <taxon>Bacteria</taxon>
        <taxon>Pseudomonadati</taxon>
        <taxon>Pseudomonadota</taxon>
        <taxon>Betaproteobacteria</taxon>
        <taxon>Nitrosomonadales</taxon>
        <taxon>Methylophilaceae</taxon>
        <taxon>Methylotenera</taxon>
    </lineage>
</organism>
<dbReference type="GO" id="GO:0005737">
    <property type="term" value="C:cytoplasm"/>
    <property type="evidence" value="ECO:0007669"/>
    <property type="project" value="TreeGrafter"/>
</dbReference>
<reference evidence="17" key="1">
    <citation type="submission" date="2009-07" db="EMBL/GenBank/DDBJ databases">
        <title>Complete sequence of Methylotenera mobilis JLW8.</title>
        <authorList>
            <consortium name="US DOE Joint Genome Institute"/>
            <person name="Lucas S."/>
            <person name="Copeland A."/>
            <person name="Lapidus A."/>
            <person name="Glavina del Rio T."/>
            <person name="Tice H."/>
            <person name="Bruce D."/>
            <person name="Goodwin L."/>
            <person name="Pitluck S."/>
            <person name="LaButti K.M."/>
            <person name="Clum A."/>
            <person name="Larimer F."/>
            <person name="Land M."/>
            <person name="Hauser L."/>
            <person name="Kyrpides N."/>
            <person name="Mikhailova N."/>
            <person name="Kayluzhnaya M."/>
            <person name="Chistoserdova L."/>
        </authorList>
    </citation>
    <scope>NUCLEOTIDE SEQUENCE [LARGE SCALE GENOMIC DNA]</scope>
    <source>
        <strain evidence="17">JLW8 / ATCC BAA-1282 / DSM 17540</strain>
    </source>
</reference>
<evidence type="ECO:0000256" key="2">
    <source>
        <dbReference type="ARBA" id="ARBA00022515"/>
    </source>
</evidence>
<sequence length="595" mass="66259">MLANSIHVVILAKADTLIPESFIQELLNRVDIVDVIDKSVPLKKAGANYSACCPFHNEKSPSFTVSPTKQFYHCFGCGAHGTSVGFIMEYQGLSFVDAIHDLAKMVGMTVPQEVRDSDKPAPKVVVGLQEALQQAANFYKAELKKSPRAIEYLKARGLSGQVAAKFQVGYAPAGWQNLQSVFPQYENEALTVAGLVVENEQGRRYDRFRDRIMFPIHDQKGQVIGFGGRVINPEDTPKYYNSPETPLFQKGHELYGLFLARRAIRDAGRALVVEGYMDVVALAQYGIEYAVAALGTATTPYHITKLTRQADEIVFCFDGDNAGRTAAWRAAMNALPALTDGLKLSFLFLPKEHDPDSYVREFGKEKFEAEIKSAMPLSQYILQHLSEDNPLQSQEDRVRFLNEAEPIMQQISAPRSAMYLRKKVAELAQLSADEMQALLKLPNLNKAPMKAKPKLTRTTMSLQKRFGLMLLMHPELAQEDDLELLSERDDADALLRQVIEICLLHPHSKPAVLLRELESKIDANVLPELQRELTLLDDTLDHAQELAGARQQLQAVHTQRQSASLLARISEKPLSALTADEIALLKSVGSKPQPK</sequence>
<keyword evidence="9" id="KW-0460">Magnesium</keyword>
<dbReference type="InterPro" id="IPR034151">
    <property type="entry name" value="TOPRIM_DnaG_bac"/>
</dbReference>
<dbReference type="GO" id="GO:0008270">
    <property type="term" value="F:zinc ion binding"/>
    <property type="evidence" value="ECO:0007669"/>
    <property type="project" value="UniProtKB-UniRule"/>
</dbReference>
<dbReference type="HAMAP" id="MF_00974">
    <property type="entry name" value="DNA_primase_DnaG"/>
    <property type="match status" value="1"/>
</dbReference>
<evidence type="ECO:0000259" key="15">
    <source>
        <dbReference type="PROSITE" id="PS50880"/>
    </source>
</evidence>
<dbReference type="NCBIfam" id="TIGR01391">
    <property type="entry name" value="dnaG"/>
    <property type="match status" value="1"/>
</dbReference>
<dbReference type="SUPFAM" id="SSF56731">
    <property type="entry name" value="DNA primase core"/>
    <property type="match status" value="1"/>
</dbReference>
<dbReference type="EMBL" id="CP001672">
    <property type="protein sequence ID" value="ACT48965.1"/>
    <property type="molecule type" value="Genomic_DNA"/>
</dbReference>
<keyword evidence="5 12" id="KW-0235">DNA replication</keyword>
<dbReference type="PIRSF" id="PIRSF002811">
    <property type="entry name" value="DnaG"/>
    <property type="match status" value="1"/>
</dbReference>
<feature type="zinc finger region" description="CHC2-type" evidence="12 14">
    <location>
        <begin position="53"/>
        <end position="77"/>
    </location>
</feature>
<evidence type="ECO:0000256" key="6">
    <source>
        <dbReference type="ARBA" id="ARBA00022723"/>
    </source>
</evidence>
<dbReference type="Pfam" id="PF13155">
    <property type="entry name" value="Toprim_2"/>
    <property type="match status" value="1"/>
</dbReference>
<comment type="similarity">
    <text evidence="12 13">Belongs to the DnaG primase family.</text>
</comment>
<keyword evidence="8 12" id="KW-0862">Zinc</keyword>
<comment type="catalytic activity">
    <reaction evidence="12">
        <text>ssDNA + n NTP = ssDNA/pppN(pN)n-1 hybrid + (n-1) diphosphate.</text>
        <dbReference type="EC" id="2.7.7.101"/>
    </reaction>
</comment>
<dbReference type="GO" id="GO:1990077">
    <property type="term" value="C:primosome complex"/>
    <property type="evidence" value="ECO:0007669"/>
    <property type="project" value="UniProtKB-KW"/>
</dbReference>
<dbReference type="EC" id="2.7.7.101" evidence="12"/>
<dbReference type="InterPro" id="IPR050219">
    <property type="entry name" value="DnaG_primase"/>
</dbReference>
<keyword evidence="3 12" id="KW-0808">Transferase</keyword>
<comment type="cofactor">
    <cofactor evidence="12 13 14">
        <name>Zn(2+)</name>
        <dbReference type="ChEBI" id="CHEBI:29105"/>
    </cofactor>
    <text evidence="12 13 14">Binds 1 zinc ion per monomer.</text>
</comment>
<evidence type="ECO:0000256" key="5">
    <source>
        <dbReference type="ARBA" id="ARBA00022705"/>
    </source>
</evidence>
<dbReference type="InterPro" id="IPR036977">
    <property type="entry name" value="DNA_primase_Znf_CHC2"/>
</dbReference>
<keyword evidence="1 12" id="KW-0240">DNA-directed RNA polymerase</keyword>